<dbReference type="CDD" id="cd00200">
    <property type="entry name" value="WD40"/>
    <property type="match status" value="2"/>
</dbReference>
<dbReference type="Pfam" id="PF08447">
    <property type="entry name" value="PAS_3"/>
    <property type="match status" value="1"/>
</dbReference>
<dbReference type="PRINTS" id="PR00320">
    <property type="entry name" value="GPROTEINBRPT"/>
</dbReference>
<dbReference type="Gene3D" id="3.40.50.300">
    <property type="entry name" value="P-loop containing nucleotide triphosphate hydrolases"/>
    <property type="match status" value="1"/>
</dbReference>
<dbReference type="PROSITE" id="PS50112">
    <property type="entry name" value="PAS"/>
    <property type="match status" value="1"/>
</dbReference>
<dbReference type="SMART" id="SM00091">
    <property type="entry name" value="PAS"/>
    <property type="match status" value="1"/>
</dbReference>
<sequence>MNSFRYKVGGCLQADAPNYVVRQADKELYQTLQTGEFCYVFNARQMGKSSLLVRVKEQLQQEGAQCAYIDMTRLGSDRITPEQWYRGIIVSLWQSFGLLGKVNYREFFKTYQDLSLIQCLTVFVEEILFGEFPTNPIYIFIDEIDSLLSLEFSTDDFFAWIRSCYNQRSHDSRYQRFNMALFGVTTPSDLIADKQRTPFNIGQAIQLDGFTATEATPLAEGLKPVVEEPIATLKAILHWTGGQPFLTQKLCQLVIYVIEQTGATLLQVPPGMESYWVEELVKTHVLENWETHDEPVHLRTIRDRLFWNQNRTGRLLGIYQQLLQGEIVLVDDSREQMELLLSGLVVRQGDRLAIKNPIYQKVFDLNWVKQQLSYLRPYADAIDNWVTSGRSDVSQLLRGEFLLDAQRWAQEKSLSDLDYQFLAASQELERQLIEQQLIAQQESERFFRQLAEAVPQMVWIVEPDGRLSYINQPGEVFLGRSLDGITDWKRLEVVHPEDRSPSLAAWKQALETGEPYEVELRMQDGEGKYRWFLNRAIPIRDSSNEIIKWFGVSTDLDNLKKAEEIKRLQEVEKRLVQEQRASRLQRWLLGTVSLAFVIASGLGFYAVLQQQKANWREVEAIANASEAEFASGNRLDALVTAMKAETRLKTLLGVPSELVRSVNHNLRRAAFQVVERNRLNGQKGRVYGIAISPDGQTIASTYQQSTIILWKNDGTLGKTLKGHQGAVMDVVFSPNGKTLISAGDDGTVRLWNRDGKLLKTLKAHQGVVRSIAVSSNGQWIASAGEDNLVKLWRSDGTLVRSLNEHRDFVWDVAFSPDGKAIASASWDNTIILWNLDGTKIRTLKNPIPSEKGQNRLISVAFNPDGQTLVAGDWYGNIVWWNMQGTLLHKASEHHSAVISLAFSPDGQTLASGSWDDTIKIWNPSAAVTKTLSGHPSGTWEVVFSPDGKSLVSGGEDKLVRIWQLSSDFLTVLRGHRASVWNVAFAPDGKSVISSSADGTIKRWSRQGKLQQTLTSGDDEVWAVDVSADGQALASVSNDGFLRLWTADGKLVRTIKAHNDKAFDVAFSPDGTVLASVSWEGTAKLWHRDGTLRQSLTQQKSHWNAVAFSLDQKWLAIAGGEGKIELWQRDRTGQFQLKLNLKAHEYNVWDVAFSPDSQIFATASEDGTIKLWSLDGKLIRTLRGHSDRINSITFIPANSGLPKAWGVVLASASWDKTIKLWKLDGTTLATLEGHEERALDVAFYPATENRGAMLASTGLDDVVIVWEIDRVLDINQILNFGCTWTRDYLRDKPNGSLGDRNPANSRLGEGDRTKNSSRCK</sequence>
<dbReference type="PROSITE" id="PS50082">
    <property type="entry name" value="WD_REPEATS_2"/>
    <property type="match status" value="12"/>
</dbReference>
<comment type="caution">
    <text evidence="7">The sequence shown here is derived from an EMBL/GenBank/DDBJ whole genome shotgun (WGS) entry which is preliminary data.</text>
</comment>
<accession>A0ABV4WXV6</accession>
<dbReference type="InterPro" id="IPR019775">
    <property type="entry name" value="WD40_repeat_CS"/>
</dbReference>
<dbReference type="Gene3D" id="3.30.450.20">
    <property type="entry name" value="PAS domain"/>
    <property type="match status" value="1"/>
</dbReference>
<dbReference type="InterPro" id="IPR020472">
    <property type="entry name" value="WD40_PAC1"/>
</dbReference>
<feature type="region of interest" description="Disordered" evidence="4">
    <location>
        <begin position="1292"/>
        <end position="1319"/>
    </location>
</feature>
<keyword evidence="1 3" id="KW-0853">WD repeat</keyword>
<dbReference type="EMBL" id="JBHFNQ010000005">
    <property type="protein sequence ID" value="MFB2875339.1"/>
    <property type="molecule type" value="Genomic_DNA"/>
</dbReference>
<dbReference type="SMART" id="SM00320">
    <property type="entry name" value="WD40"/>
    <property type="match status" value="14"/>
</dbReference>
<dbReference type="SMART" id="SM00086">
    <property type="entry name" value="PAC"/>
    <property type="match status" value="1"/>
</dbReference>
<dbReference type="InterPro" id="IPR015943">
    <property type="entry name" value="WD40/YVTN_repeat-like_dom_sf"/>
</dbReference>
<dbReference type="SUPFAM" id="SSF52540">
    <property type="entry name" value="P-loop containing nucleoside triphosphate hydrolases"/>
    <property type="match status" value="1"/>
</dbReference>
<feature type="repeat" description="WD" evidence="3">
    <location>
        <begin position="890"/>
        <end position="922"/>
    </location>
</feature>
<dbReference type="Pfam" id="PF14516">
    <property type="entry name" value="AAA_35"/>
    <property type="match status" value="1"/>
</dbReference>
<evidence type="ECO:0000256" key="3">
    <source>
        <dbReference type="PROSITE-ProRule" id="PRU00221"/>
    </source>
</evidence>
<dbReference type="InterPro" id="IPR000700">
    <property type="entry name" value="PAS-assoc_C"/>
</dbReference>
<protein>
    <submittedName>
        <fullName evidence="7">AAA-like domain-containing protein</fullName>
    </submittedName>
</protein>
<feature type="repeat" description="WD" evidence="3">
    <location>
        <begin position="1140"/>
        <end position="1174"/>
    </location>
</feature>
<dbReference type="RefSeq" id="WP_413268505.1">
    <property type="nucleotide sequence ID" value="NZ_JBHFNQ010000005.1"/>
</dbReference>
<dbReference type="PROSITE" id="PS50113">
    <property type="entry name" value="PAC"/>
    <property type="match status" value="1"/>
</dbReference>
<dbReference type="PROSITE" id="PS00678">
    <property type="entry name" value="WD_REPEATS_1"/>
    <property type="match status" value="2"/>
</dbReference>
<feature type="repeat" description="WD" evidence="3">
    <location>
        <begin position="972"/>
        <end position="1004"/>
    </location>
</feature>
<dbReference type="PANTHER" id="PTHR19848:SF8">
    <property type="entry name" value="F-BOX AND WD REPEAT DOMAIN CONTAINING 7"/>
    <property type="match status" value="1"/>
</dbReference>
<feature type="repeat" description="WD" evidence="3">
    <location>
        <begin position="1013"/>
        <end position="1044"/>
    </location>
</feature>
<gene>
    <name evidence="7" type="ORF">ACE1CC_00450</name>
</gene>
<feature type="domain" description="PAS" evidence="5">
    <location>
        <begin position="443"/>
        <end position="513"/>
    </location>
</feature>
<evidence type="ECO:0000259" key="5">
    <source>
        <dbReference type="PROSITE" id="PS50112"/>
    </source>
</evidence>
<evidence type="ECO:0000256" key="2">
    <source>
        <dbReference type="ARBA" id="ARBA00022737"/>
    </source>
</evidence>
<feature type="repeat" description="WD" evidence="3">
    <location>
        <begin position="761"/>
        <end position="792"/>
    </location>
</feature>
<dbReference type="InterPro" id="IPR013655">
    <property type="entry name" value="PAS_fold_3"/>
</dbReference>
<dbReference type="Pfam" id="PF00400">
    <property type="entry name" value="WD40"/>
    <property type="match status" value="12"/>
</dbReference>
<evidence type="ECO:0000313" key="8">
    <source>
        <dbReference type="Proteomes" id="UP001576774"/>
    </source>
</evidence>
<feature type="repeat" description="WD" evidence="3">
    <location>
        <begin position="1181"/>
        <end position="1230"/>
    </location>
</feature>
<dbReference type="InterPro" id="IPR027417">
    <property type="entry name" value="P-loop_NTPase"/>
</dbReference>
<dbReference type="InterPro" id="IPR000014">
    <property type="entry name" value="PAS"/>
</dbReference>
<feature type="repeat" description="WD" evidence="3">
    <location>
        <begin position="1054"/>
        <end position="1085"/>
    </location>
</feature>
<feature type="repeat" description="WD" evidence="3">
    <location>
        <begin position="931"/>
        <end position="966"/>
    </location>
</feature>
<evidence type="ECO:0000259" key="6">
    <source>
        <dbReference type="PROSITE" id="PS50113"/>
    </source>
</evidence>
<evidence type="ECO:0000256" key="1">
    <source>
        <dbReference type="ARBA" id="ARBA00022574"/>
    </source>
</evidence>
<feature type="repeat" description="WD" evidence="3">
    <location>
        <begin position="720"/>
        <end position="752"/>
    </location>
</feature>
<dbReference type="PROSITE" id="PS50294">
    <property type="entry name" value="WD_REPEATS_REGION"/>
    <property type="match status" value="9"/>
</dbReference>
<dbReference type="Proteomes" id="UP001576774">
    <property type="component" value="Unassembled WGS sequence"/>
</dbReference>
<dbReference type="SUPFAM" id="SSF55785">
    <property type="entry name" value="PYP-like sensor domain (PAS domain)"/>
    <property type="match status" value="1"/>
</dbReference>
<dbReference type="CDD" id="cd00130">
    <property type="entry name" value="PAS"/>
    <property type="match status" value="1"/>
</dbReference>
<organism evidence="7 8">
    <name type="scientific">Floridaenema aerugineum BLCC-F46</name>
    <dbReference type="NCBI Taxonomy" id="3153654"/>
    <lineage>
        <taxon>Bacteria</taxon>
        <taxon>Bacillati</taxon>
        <taxon>Cyanobacteriota</taxon>
        <taxon>Cyanophyceae</taxon>
        <taxon>Oscillatoriophycideae</taxon>
        <taxon>Aerosakkonematales</taxon>
        <taxon>Aerosakkonemataceae</taxon>
        <taxon>Floridanema</taxon>
        <taxon>Floridanema aerugineum</taxon>
    </lineage>
</organism>
<dbReference type="InterPro" id="IPR011047">
    <property type="entry name" value="Quinoprotein_ADH-like_sf"/>
</dbReference>
<evidence type="ECO:0000256" key="4">
    <source>
        <dbReference type="SAM" id="MobiDB-lite"/>
    </source>
</evidence>
<keyword evidence="8" id="KW-1185">Reference proteome</keyword>
<proteinExistence type="predicted"/>
<dbReference type="Gene3D" id="2.130.10.10">
    <property type="entry name" value="YVTN repeat-like/Quinoprotein amine dehydrogenase"/>
    <property type="match status" value="3"/>
</dbReference>
<dbReference type="InterPro" id="IPR001680">
    <property type="entry name" value="WD40_rpt"/>
</dbReference>
<feature type="repeat" description="WD" evidence="3">
    <location>
        <begin position="1230"/>
        <end position="1268"/>
    </location>
</feature>
<keyword evidence="2" id="KW-0677">Repeat</keyword>
<dbReference type="NCBIfam" id="TIGR00229">
    <property type="entry name" value="sensory_box"/>
    <property type="match status" value="1"/>
</dbReference>
<feature type="repeat" description="WD" evidence="3">
    <location>
        <begin position="679"/>
        <end position="711"/>
    </location>
</feature>
<evidence type="ECO:0000313" key="7">
    <source>
        <dbReference type="EMBL" id="MFB2875339.1"/>
    </source>
</evidence>
<dbReference type="SUPFAM" id="SSF50978">
    <property type="entry name" value="WD40 repeat-like"/>
    <property type="match status" value="1"/>
</dbReference>
<feature type="domain" description="PAC" evidence="6">
    <location>
        <begin position="516"/>
        <end position="568"/>
    </location>
</feature>
<dbReference type="SUPFAM" id="SSF50998">
    <property type="entry name" value="Quinoprotein alcohol dehydrogenase-like"/>
    <property type="match status" value="1"/>
</dbReference>
<dbReference type="InterPro" id="IPR036322">
    <property type="entry name" value="WD40_repeat_dom_sf"/>
</dbReference>
<dbReference type="PANTHER" id="PTHR19848">
    <property type="entry name" value="WD40 REPEAT PROTEIN"/>
    <property type="match status" value="1"/>
</dbReference>
<feature type="repeat" description="WD" evidence="3">
    <location>
        <begin position="802"/>
        <end position="843"/>
    </location>
</feature>
<name>A0ABV4WXV6_9CYAN</name>
<dbReference type="InterPro" id="IPR001610">
    <property type="entry name" value="PAC"/>
</dbReference>
<dbReference type="InterPro" id="IPR035965">
    <property type="entry name" value="PAS-like_dom_sf"/>
</dbReference>
<reference evidence="7 8" key="1">
    <citation type="submission" date="2024-09" db="EMBL/GenBank/DDBJ databases">
        <title>Floridaenema gen nov. (Aerosakkonemataceae, Aerosakkonematales ord. nov., Cyanobacteria) from benthic tropical and subtropical fresh waters, with the description of four new species.</title>
        <authorList>
            <person name="Moretto J.A."/>
            <person name="Berthold D.E."/>
            <person name="Lefler F.W."/>
            <person name="Huang I.-S."/>
            <person name="Laughinghouse H. IV."/>
        </authorList>
    </citation>
    <scope>NUCLEOTIDE SEQUENCE [LARGE SCALE GENOMIC DNA]</scope>
    <source>
        <strain evidence="7 8">BLCC-F46</strain>
    </source>
</reference>